<gene>
    <name evidence="2" type="ORF">C5167_040136</name>
</gene>
<dbReference type="AlphaFoldDB" id="A0A4Y7IHK8"/>
<proteinExistence type="predicted"/>
<keyword evidence="3" id="KW-1185">Reference proteome</keyword>
<feature type="region of interest" description="Disordered" evidence="1">
    <location>
        <begin position="1"/>
        <end position="30"/>
    </location>
</feature>
<feature type="region of interest" description="Disordered" evidence="1">
    <location>
        <begin position="314"/>
        <end position="375"/>
    </location>
</feature>
<feature type="compositionally biased region" description="Basic and acidic residues" evidence="1">
    <location>
        <begin position="10"/>
        <end position="30"/>
    </location>
</feature>
<organism evidence="2 3">
    <name type="scientific">Papaver somniferum</name>
    <name type="common">Opium poppy</name>
    <dbReference type="NCBI Taxonomy" id="3469"/>
    <lineage>
        <taxon>Eukaryota</taxon>
        <taxon>Viridiplantae</taxon>
        <taxon>Streptophyta</taxon>
        <taxon>Embryophyta</taxon>
        <taxon>Tracheophyta</taxon>
        <taxon>Spermatophyta</taxon>
        <taxon>Magnoliopsida</taxon>
        <taxon>Ranunculales</taxon>
        <taxon>Papaveraceae</taxon>
        <taxon>Papaveroideae</taxon>
        <taxon>Papaver</taxon>
    </lineage>
</organism>
<protein>
    <recommendedName>
        <fullName evidence="4">Aminotransferase-like plant mobile domain-containing protein</fullName>
    </recommendedName>
</protein>
<reference evidence="2 3" key="1">
    <citation type="journal article" date="2018" name="Science">
        <title>The opium poppy genome and morphinan production.</title>
        <authorList>
            <person name="Guo L."/>
            <person name="Winzer T."/>
            <person name="Yang X."/>
            <person name="Li Y."/>
            <person name="Ning Z."/>
            <person name="He Z."/>
            <person name="Teodor R."/>
            <person name="Lu Y."/>
            <person name="Bowser T.A."/>
            <person name="Graham I.A."/>
            <person name="Ye K."/>
        </authorList>
    </citation>
    <scope>NUCLEOTIDE SEQUENCE [LARGE SCALE GENOMIC DNA]</scope>
    <source>
        <strain evidence="3">cv. HN1</strain>
        <tissue evidence="2">Leaves</tissue>
    </source>
</reference>
<accession>A0A4Y7IHK8</accession>
<evidence type="ECO:0000313" key="2">
    <source>
        <dbReference type="EMBL" id="RZC47191.1"/>
    </source>
</evidence>
<feature type="region of interest" description="Disordered" evidence="1">
    <location>
        <begin position="230"/>
        <end position="261"/>
    </location>
</feature>
<evidence type="ECO:0000313" key="3">
    <source>
        <dbReference type="Proteomes" id="UP000316621"/>
    </source>
</evidence>
<name>A0A4Y7IHK8_PAPSO</name>
<dbReference type="Proteomes" id="UP000316621">
    <property type="component" value="Chromosome 1"/>
</dbReference>
<dbReference type="Gramene" id="RZC47191">
    <property type="protein sequence ID" value="RZC47191"/>
    <property type="gene ID" value="C5167_040136"/>
</dbReference>
<evidence type="ECO:0008006" key="4">
    <source>
        <dbReference type="Google" id="ProtNLM"/>
    </source>
</evidence>
<dbReference type="EMBL" id="CM010715">
    <property type="protein sequence ID" value="RZC47191.1"/>
    <property type="molecule type" value="Genomic_DNA"/>
</dbReference>
<feature type="compositionally biased region" description="Basic and acidic residues" evidence="1">
    <location>
        <begin position="341"/>
        <end position="358"/>
    </location>
</feature>
<sequence>MVKKQNQQAKKKDEKLKKIAKPSPKEADDIDEDLVKKRMLEAANDETRADDFVKFFVMFLLVSVFVPNKCGQTLAAKYLYMVFDMNKVCWPEVFHDYVLDSIMTNKTDVENVVGCVIYPLYWLAEMTKIAQRKHGLDKYPRFARWNLSNICQQVLSNFENLEEKTELWSKENIGHRKGSFLLQYDESEMRLADPVDEVEIVVPDEENEVPIKVQDEENVITRDVNMINEQESEQEQVISSSSKTVTDDEQEGDGTELTPNNIEDIKVAERVESEMEKATSSMLVTNDEQEGEGTELTPNTVEDIKVAERVESEMEKATSSMPVTNDEQEGEGTELTPNTVEDIKVAERVESEMSKDSSSKQIIEQEENETQFVID</sequence>
<evidence type="ECO:0000256" key="1">
    <source>
        <dbReference type="SAM" id="MobiDB-lite"/>
    </source>
</evidence>